<accession>A0A1I7DT06</accession>
<protein>
    <submittedName>
        <fullName evidence="1">Uncharacterized protein</fullName>
    </submittedName>
</protein>
<keyword evidence="2" id="KW-1185">Reference proteome</keyword>
<reference evidence="2" key="1">
    <citation type="submission" date="2016-10" db="EMBL/GenBank/DDBJ databases">
        <authorList>
            <person name="Varghese N."/>
            <person name="Submissions S."/>
        </authorList>
    </citation>
    <scope>NUCLEOTIDE SEQUENCE [LARGE SCALE GENOMIC DNA]</scope>
    <source>
        <strain evidence="2">Ah-143</strain>
    </source>
</reference>
<name>A0A1I7DT06_9ENTR</name>
<organism evidence="1 2">
    <name type="scientific">Kosakonia arachidis</name>
    <dbReference type="NCBI Taxonomy" id="551989"/>
    <lineage>
        <taxon>Bacteria</taxon>
        <taxon>Pseudomonadati</taxon>
        <taxon>Pseudomonadota</taxon>
        <taxon>Gammaproteobacteria</taxon>
        <taxon>Enterobacterales</taxon>
        <taxon>Enterobacteriaceae</taxon>
        <taxon>Kosakonia</taxon>
    </lineage>
</organism>
<gene>
    <name evidence="1" type="ORF">SAMN05192562_106224</name>
</gene>
<evidence type="ECO:0000313" key="2">
    <source>
        <dbReference type="Proteomes" id="UP000199187"/>
    </source>
</evidence>
<proteinExistence type="predicted"/>
<dbReference type="EMBL" id="FPAU01000006">
    <property type="protein sequence ID" value="SFU14828.1"/>
    <property type="molecule type" value="Genomic_DNA"/>
</dbReference>
<dbReference type="AlphaFoldDB" id="A0A1I7DT06"/>
<evidence type="ECO:0000313" key="1">
    <source>
        <dbReference type="EMBL" id="SFU14828.1"/>
    </source>
</evidence>
<sequence>MTDKERDDGLTVCTSCITPPKKRSLAPASLMTYNTMVTHSTRIPCTRGCTVSVKLTLRKLRCERFDTLGHLPGQLGQMGILFK</sequence>
<dbReference type="Proteomes" id="UP000199187">
    <property type="component" value="Unassembled WGS sequence"/>
</dbReference>